<protein>
    <submittedName>
        <fullName evidence="2">Uncharacterized protein</fullName>
    </submittedName>
</protein>
<keyword evidence="1" id="KW-0812">Transmembrane</keyword>
<feature type="transmembrane region" description="Helical" evidence="1">
    <location>
        <begin position="120"/>
        <end position="142"/>
    </location>
</feature>
<feature type="transmembrane region" description="Helical" evidence="1">
    <location>
        <begin position="91"/>
        <end position="108"/>
    </location>
</feature>
<keyword evidence="3" id="KW-1185">Reference proteome</keyword>
<feature type="transmembrane region" description="Helical" evidence="1">
    <location>
        <begin position="51"/>
        <end position="70"/>
    </location>
</feature>
<name>A0A521BK64_9SPHI</name>
<gene>
    <name evidence="2" type="ORF">SAMN06265350_102247</name>
</gene>
<reference evidence="2 3" key="1">
    <citation type="submission" date="2017-05" db="EMBL/GenBank/DDBJ databases">
        <authorList>
            <person name="Varghese N."/>
            <person name="Submissions S."/>
        </authorList>
    </citation>
    <scope>NUCLEOTIDE SEQUENCE [LARGE SCALE GENOMIC DNA]</scope>
    <source>
        <strain evidence="2 3">DSM 21342</strain>
    </source>
</reference>
<keyword evidence="1" id="KW-0472">Membrane</keyword>
<feature type="transmembrane region" description="Helical" evidence="1">
    <location>
        <begin position="12"/>
        <end position="31"/>
    </location>
</feature>
<evidence type="ECO:0000256" key="1">
    <source>
        <dbReference type="SAM" id="Phobius"/>
    </source>
</evidence>
<sequence length="521" mass="61786">MEFLKSEKSIFSILLFIVCFYLISCISIEWIEVFHLTRSEAYDLAKDLNTNFITILTISLAISAIIFSIVQLKNDQSILLLVFKESYFFSLFYFVILNVIPLSIFILVGNDNSFISDIFFIKLINAGVYAFVLFLVFLIIIFQRVFKFLDADYLNDLYVSYVVSVATGNKHNERIKTRLSEEFLLKTSNSLFQNDQGLLDKNLNAYLRILEEPNEPSFSLRLFDKHPLFFVDTYKNNRSDILSVLLTFYYKCIVYALNHNRPLILYILSGLPRRIYLKLDDQKLGYEVVDDFFLRIREIIDFNIIYKDDVKISTQHQELIQPLLIDFSETIKILIEKGDFNSLENILNEISMTKAEVFRRYDSFESKIIFDELSESEESEYKLWQSIYFDFNAIASYNYYWLCFKIYQNIEFEKVPDNIITLLEFDNSLSETRLNYLFEKTLYYLEKKDSYFNWNDWIWNSEKRLNGQAYSMLYTDHFIILGFVISILKNQIVSSKYGDKALDKLLTESKSQDVIYIYQRV</sequence>
<accession>A0A521BK64</accession>
<dbReference type="EMBL" id="FXSZ01000002">
    <property type="protein sequence ID" value="SMO47241.1"/>
    <property type="molecule type" value="Genomic_DNA"/>
</dbReference>
<proteinExistence type="predicted"/>
<dbReference type="RefSeq" id="WP_142601780.1">
    <property type="nucleotide sequence ID" value="NZ_FXSZ01000002.1"/>
</dbReference>
<organism evidence="2 3">
    <name type="scientific">Solitalea koreensis</name>
    <dbReference type="NCBI Taxonomy" id="543615"/>
    <lineage>
        <taxon>Bacteria</taxon>
        <taxon>Pseudomonadati</taxon>
        <taxon>Bacteroidota</taxon>
        <taxon>Sphingobacteriia</taxon>
        <taxon>Sphingobacteriales</taxon>
        <taxon>Sphingobacteriaceae</taxon>
        <taxon>Solitalea</taxon>
    </lineage>
</organism>
<keyword evidence="1" id="KW-1133">Transmembrane helix</keyword>
<evidence type="ECO:0000313" key="3">
    <source>
        <dbReference type="Proteomes" id="UP000315971"/>
    </source>
</evidence>
<dbReference type="AlphaFoldDB" id="A0A521BK64"/>
<dbReference type="Proteomes" id="UP000315971">
    <property type="component" value="Unassembled WGS sequence"/>
</dbReference>
<evidence type="ECO:0000313" key="2">
    <source>
        <dbReference type="EMBL" id="SMO47241.1"/>
    </source>
</evidence>